<keyword evidence="3" id="KW-1185">Reference proteome</keyword>
<dbReference type="OrthoDB" id="9787654at2"/>
<dbReference type="InterPro" id="IPR052358">
    <property type="entry name" value="Aro_Compnd_Degr_Hydrolases"/>
</dbReference>
<dbReference type="Pfam" id="PF04909">
    <property type="entry name" value="Amidohydro_2"/>
    <property type="match status" value="1"/>
</dbReference>
<feature type="domain" description="Amidohydrolase-related" evidence="1">
    <location>
        <begin position="19"/>
        <end position="277"/>
    </location>
</feature>
<gene>
    <name evidence="2" type="ORF">FDP22_06930</name>
</gene>
<evidence type="ECO:0000313" key="2">
    <source>
        <dbReference type="EMBL" id="QDL91539.1"/>
    </source>
</evidence>
<dbReference type="Gene3D" id="3.20.20.140">
    <property type="entry name" value="Metal-dependent hydrolases"/>
    <property type="match status" value="1"/>
</dbReference>
<accession>A0A5B8FY57</accession>
<dbReference type="EMBL" id="CP040818">
    <property type="protein sequence ID" value="QDL91539.1"/>
    <property type="molecule type" value="Genomic_DNA"/>
</dbReference>
<sequence>MRTTDGPAPKLKAPPGATDCHIHIYYPGVPSAPGGPPVPEPATPEDYRQLMARLGLERVIVTQSNAFQGDNTCTLRALEEFGDIARGVVAVTPETTEAELARWHERGARGARIMDLGGAARLDVAQAVAEKVKPFGWHLMVQFDGRDFERHEAALTALPVPFILDHVGKFLEPVAPDSPAMDAFLRVLKREDTWAKLCAGYETSKLADWSDVGAMAARIVEAVPDRLLWGSNWPHVGVKPGTAPDDARLLDLMLDWVPDETTRNRMLVDTPAALYGF</sequence>
<dbReference type="KEGG" id="ppru:FDP22_06930"/>
<dbReference type="Proteomes" id="UP000305888">
    <property type="component" value="Chromosome"/>
</dbReference>
<dbReference type="AlphaFoldDB" id="A0A5B8FY57"/>
<evidence type="ECO:0000259" key="1">
    <source>
        <dbReference type="Pfam" id="PF04909"/>
    </source>
</evidence>
<dbReference type="PANTHER" id="PTHR35563:SF2">
    <property type="entry name" value="BARREL METAL-DEPENDENT HYDROLASE, PUTATIVE (AFU_ORTHOLOGUE AFUA_1G16240)-RELATED"/>
    <property type="match status" value="1"/>
</dbReference>
<name>A0A5B8FY57_9RHOB</name>
<proteinExistence type="predicted"/>
<dbReference type="RefSeq" id="WP_138572419.1">
    <property type="nucleotide sequence ID" value="NZ_CP040818.1"/>
</dbReference>
<evidence type="ECO:0000313" key="3">
    <source>
        <dbReference type="Proteomes" id="UP000305888"/>
    </source>
</evidence>
<dbReference type="InterPro" id="IPR032466">
    <property type="entry name" value="Metal_Hydrolase"/>
</dbReference>
<dbReference type="InterPro" id="IPR006680">
    <property type="entry name" value="Amidohydro-rel"/>
</dbReference>
<protein>
    <submittedName>
        <fullName evidence="2">Amidohydrolase</fullName>
    </submittedName>
</protein>
<dbReference type="PANTHER" id="PTHR35563">
    <property type="entry name" value="BARREL METAL-DEPENDENT HYDROLASE, PUTATIVE (AFU_ORTHOLOGUE AFUA_1G16240)-RELATED"/>
    <property type="match status" value="1"/>
</dbReference>
<keyword evidence="2" id="KW-0378">Hydrolase</keyword>
<reference evidence="2 3" key="1">
    <citation type="submission" date="2019-06" db="EMBL/GenBank/DDBJ databases">
        <title>Genome sequence of Rhodobacteraceae bacterium D4M1.</title>
        <authorList>
            <person name="Cao J."/>
        </authorList>
    </citation>
    <scope>NUCLEOTIDE SEQUENCE [LARGE SCALE GENOMIC DNA]</scope>
    <source>
        <strain evidence="2 3">D4M1</strain>
    </source>
</reference>
<dbReference type="SUPFAM" id="SSF51556">
    <property type="entry name" value="Metallo-dependent hydrolases"/>
    <property type="match status" value="1"/>
</dbReference>
<organism evidence="2 3">
    <name type="scientific">Paroceanicella profunda</name>
    <dbReference type="NCBI Taxonomy" id="2579971"/>
    <lineage>
        <taxon>Bacteria</taxon>
        <taxon>Pseudomonadati</taxon>
        <taxon>Pseudomonadota</taxon>
        <taxon>Alphaproteobacteria</taxon>
        <taxon>Rhodobacterales</taxon>
        <taxon>Paracoccaceae</taxon>
        <taxon>Paroceanicella</taxon>
    </lineage>
</organism>
<dbReference type="GO" id="GO:0016787">
    <property type="term" value="F:hydrolase activity"/>
    <property type="evidence" value="ECO:0007669"/>
    <property type="project" value="UniProtKB-KW"/>
</dbReference>